<reference evidence="1 2" key="1">
    <citation type="submission" date="2013-11" db="EMBL/GenBank/DDBJ databases">
        <title>The Genome Sequence of Phytophthora parasitica P1569.</title>
        <authorList>
            <consortium name="The Broad Institute Genomics Platform"/>
            <person name="Russ C."/>
            <person name="Tyler B."/>
            <person name="Panabieres F."/>
            <person name="Shan W."/>
            <person name="Tripathy S."/>
            <person name="Grunwald N."/>
            <person name="Machado M."/>
            <person name="Johnson C.S."/>
            <person name="Arredondo F."/>
            <person name="Hong C."/>
            <person name="Coffey M."/>
            <person name="Young S.K."/>
            <person name="Zeng Q."/>
            <person name="Gargeya S."/>
            <person name="Fitzgerald M."/>
            <person name="Abouelleil A."/>
            <person name="Alvarado L."/>
            <person name="Chapman S.B."/>
            <person name="Gainer-Dewar J."/>
            <person name="Goldberg J."/>
            <person name="Griggs A."/>
            <person name="Gujja S."/>
            <person name="Hansen M."/>
            <person name="Howarth C."/>
            <person name="Imamovic A."/>
            <person name="Ireland A."/>
            <person name="Larimer J."/>
            <person name="McCowan C."/>
            <person name="Murphy C."/>
            <person name="Pearson M."/>
            <person name="Poon T.W."/>
            <person name="Priest M."/>
            <person name="Roberts A."/>
            <person name="Saif S."/>
            <person name="Shea T."/>
            <person name="Sykes S."/>
            <person name="Wortman J."/>
            <person name="Nusbaum C."/>
            <person name="Birren B."/>
        </authorList>
    </citation>
    <scope>NUCLEOTIDE SEQUENCE [LARGE SCALE GENOMIC DNA]</scope>
    <source>
        <strain evidence="1 2">P1569</strain>
    </source>
</reference>
<sequence length="40" mass="4305">MPRVYANISQANSIQELVVLGGEVSSSRNNLTSPYISPVI</sequence>
<proteinExistence type="predicted"/>
<evidence type="ECO:0000313" key="2">
    <source>
        <dbReference type="Proteomes" id="UP000018721"/>
    </source>
</evidence>
<gene>
    <name evidence="1" type="ORF">F443_02334</name>
</gene>
<protein>
    <submittedName>
        <fullName evidence="1">Uncharacterized protein</fullName>
    </submittedName>
</protein>
<organism evidence="1 2">
    <name type="scientific">Phytophthora nicotianae P1569</name>
    <dbReference type="NCBI Taxonomy" id="1317065"/>
    <lineage>
        <taxon>Eukaryota</taxon>
        <taxon>Sar</taxon>
        <taxon>Stramenopiles</taxon>
        <taxon>Oomycota</taxon>
        <taxon>Peronosporomycetes</taxon>
        <taxon>Peronosporales</taxon>
        <taxon>Peronosporaceae</taxon>
        <taxon>Phytophthora</taxon>
    </lineage>
</organism>
<dbReference type="Proteomes" id="UP000018721">
    <property type="component" value="Unassembled WGS sequence"/>
</dbReference>
<comment type="caution">
    <text evidence="1">The sequence shown here is derived from an EMBL/GenBank/DDBJ whole genome shotgun (WGS) entry which is preliminary data.</text>
</comment>
<evidence type="ECO:0000313" key="1">
    <source>
        <dbReference type="EMBL" id="ETI54941.1"/>
    </source>
</evidence>
<dbReference type="EMBL" id="ANIZ01000412">
    <property type="protein sequence ID" value="ETI54941.1"/>
    <property type="molecule type" value="Genomic_DNA"/>
</dbReference>
<dbReference type="HOGENOM" id="CLU_3300579_0_0_1"/>
<dbReference type="AlphaFoldDB" id="V9FV55"/>
<name>V9FV55_PHYNI</name>
<keyword evidence="2" id="KW-1185">Reference proteome</keyword>
<accession>V9FV55</accession>